<dbReference type="AlphaFoldDB" id="L0GJ72"/>
<name>L0GJ72_STUST</name>
<sequence>MATAATQRRRQRLFGKGLEITRFVVRQNQLDGKTERWIDRQQLAVTAEVQRREPGRLPRACLAMVAVSGGLMFGMVMVLAELGGLSGLNRRVQRADMNHQHGEQAKPDTQCRKPFACHRHVLQLTVT</sequence>
<evidence type="ECO:0000313" key="2">
    <source>
        <dbReference type="EMBL" id="AGA85842.1"/>
    </source>
</evidence>
<keyword evidence="1" id="KW-0812">Transmembrane</keyword>
<dbReference type="STRING" id="644801.Psest_1279"/>
<accession>L0GJ72</accession>
<organism evidence="2 3">
    <name type="scientific">Stutzerimonas stutzeri RCH2</name>
    <dbReference type="NCBI Taxonomy" id="644801"/>
    <lineage>
        <taxon>Bacteria</taxon>
        <taxon>Pseudomonadati</taxon>
        <taxon>Pseudomonadota</taxon>
        <taxon>Gammaproteobacteria</taxon>
        <taxon>Pseudomonadales</taxon>
        <taxon>Pseudomonadaceae</taxon>
        <taxon>Stutzerimonas</taxon>
    </lineage>
</organism>
<reference evidence="2 3" key="1">
    <citation type="submission" date="2011-10" db="EMBL/GenBank/DDBJ databases">
        <title>Complete sequence of chromosome of Pseudomonas stutzeri RCH2.</title>
        <authorList>
            <consortium name="US DOE Joint Genome Institute"/>
            <person name="Lucas S."/>
            <person name="Han J."/>
            <person name="Lapidus A."/>
            <person name="Cheng J.-F."/>
            <person name="Goodwin L."/>
            <person name="Pitluck S."/>
            <person name="Peters L."/>
            <person name="Ovchinnikova G."/>
            <person name="Zeytun A."/>
            <person name="Lu M."/>
            <person name="Detter J.C."/>
            <person name="Han C."/>
            <person name="Tapia R."/>
            <person name="Land M."/>
            <person name="Hauser L."/>
            <person name="Kyrpides N."/>
            <person name="Ivanova N."/>
            <person name="Pagani I."/>
            <person name="Chakraborty R."/>
            <person name="Arkin A."/>
            <person name="Dehal P."/>
            <person name="Wall J."/>
            <person name="Hazen T."/>
            <person name="Woyke T."/>
        </authorList>
    </citation>
    <scope>NUCLEOTIDE SEQUENCE [LARGE SCALE GENOMIC DNA]</scope>
    <source>
        <strain evidence="2 3">RCH2</strain>
    </source>
</reference>
<keyword evidence="1" id="KW-1133">Transmembrane helix</keyword>
<gene>
    <name evidence="2" type="ORF">Psest_1279</name>
</gene>
<evidence type="ECO:0000313" key="3">
    <source>
        <dbReference type="Proteomes" id="UP000010820"/>
    </source>
</evidence>
<keyword evidence="1" id="KW-0472">Membrane</keyword>
<evidence type="ECO:0000256" key="1">
    <source>
        <dbReference type="SAM" id="Phobius"/>
    </source>
</evidence>
<dbReference type="Proteomes" id="UP000010820">
    <property type="component" value="Chromosome"/>
</dbReference>
<dbReference type="KEGG" id="psh:Psest_1279"/>
<dbReference type="EMBL" id="CP003071">
    <property type="protein sequence ID" value="AGA85842.1"/>
    <property type="molecule type" value="Genomic_DNA"/>
</dbReference>
<protein>
    <submittedName>
        <fullName evidence="2">Uncharacterized protein</fullName>
    </submittedName>
</protein>
<proteinExistence type="predicted"/>
<feature type="transmembrane region" description="Helical" evidence="1">
    <location>
        <begin position="60"/>
        <end position="80"/>
    </location>
</feature>
<dbReference type="HOGENOM" id="CLU_1968688_0_0_6"/>